<protein>
    <submittedName>
        <fullName evidence="1">Integrase, catalytic region, zinc finger, CCHC-type, peptidase aspartic, catalytic</fullName>
    </submittedName>
</protein>
<name>A0A699ISZ4_TANCI</name>
<sequence>MLIEGSELTKEDRESQLYDDFEHFRQHKGESIHDYYVWFAKLINDMRNIKITMSRMQLNSKFVNNMLPEWGRFVMTVKLNRGLRDSNYDQLDQGMNPRGGGVAGYGGVQNRVGNVNPGQARPAQENGVALDAEQLLFLAGGQDNAFNDDVDEQPVQDLALNVDNVFQADDCDAFDSDVDEAPTAQTMFIANLSSADHVTDEAGPSYDLEILSEVQDHDHYQDAVCAHHEEHAMHDSVQLNHVVDSHANYTSDSNMIPYDYPVVHAGSDREHMDLDVANVSPQPSTEQLYEGFTATVYSNVQENLKLTVEEPVLLEEPASSSGTLSSLQTPKFVVQNVQGRQNRGQGMNPRGGGVAGYGEFRTGLGMLIRAQENGVALDAERLLFLVGGQDNAFDDDVDEQPVQDLALNVDNVFQADDCDAFDSDVDEALTVQTMFMANLSSADPVTDEAGPSYDSDILFEV</sequence>
<comment type="caution">
    <text evidence="1">The sequence shown here is derived from an EMBL/GenBank/DDBJ whole genome shotgun (WGS) entry which is preliminary data.</text>
</comment>
<reference evidence="1" key="1">
    <citation type="journal article" date="2019" name="Sci. Rep.">
        <title>Draft genome of Tanacetum cinerariifolium, the natural source of mosquito coil.</title>
        <authorList>
            <person name="Yamashiro T."/>
            <person name="Shiraishi A."/>
            <person name="Satake H."/>
            <person name="Nakayama K."/>
        </authorList>
    </citation>
    <scope>NUCLEOTIDE SEQUENCE</scope>
</reference>
<evidence type="ECO:0000313" key="1">
    <source>
        <dbReference type="EMBL" id="GEZ80175.1"/>
    </source>
</evidence>
<dbReference type="EMBL" id="BKCJ010325501">
    <property type="protein sequence ID" value="GEZ80175.1"/>
    <property type="molecule type" value="Genomic_DNA"/>
</dbReference>
<dbReference type="AlphaFoldDB" id="A0A699ISZ4"/>
<proteinExistence type="predicted"/>
<accession>A0A699ISZ4</accession>
<gene>
    <name evidence="1" type="ORF">Tci_552148</name>
</gene>
<organism evidence="1">
    <name type="scientific">Tanacetum cinerariifolium</name>
    <name type="common">Dalmatian daisy</name>
    <name type="synonym">Chrysanthemum cinerariifolium</name>
    <dbReference type="NCBI Taxonomy" id="118510"/>
    <lineage>
        <taxon>Eukaryota</taxon>
        <taxon>Viridiplantae</taxon>
        <taxon>Streptophyta</taxon>
        <taxon>Embryophyta</taxon>
        <taxon>Tracheophyta</taxon>
        <taxon>Spermatophyta</taxon>
        <taxon>Magnoliopsida</taxon>
        <taxon>eudicotyledons</taxon>
        <taxon>Gunneridae</taxon>
        <taxon>Pentapetalae</taxon>
        <taxon>asterids</taxon>
        <taxon>campanulids</taxon>
        <taxon>Asterales</taxon>
        <taxon>Asteraceae</taxon>
        <taxon>Asteroideae</taxon>
        <taxon>Anthemideae</taxon>
        <taxon>Anthemidinae</taxon>
        <taxon>Tanacetum</taxon>
    </lineage>
</organism>